<name>A0A562TCG9_CHIJA</name>
<organism evidence="1 2">
    <name type="scientific">Chitinophaga japonensis</name>
    <name type="common">Flexibacter japonensis</name>
    <dbReference type="NCBI Taxonomy" id="104662"/>
    <lineage>
        <taxon>Bacteria</taxon>
        <taxon>Pseudomonadati</taxon>
        <taxon>Bacteroidota</taxon>
        <taxon>Chitinophagia</taxon>
        <taxon>Chitinophagales</taxon>
        <taxon>Chitinophagaceae</taxon>
        <taxon>Chitinophaga</taxon>
    </lineage>
</organism>
<dbReference type="Proteomes" id="UP000316778">
    <property type="component" value="Unassembled WGS sequence"/>
</dbReference>
<comment type="caution">
    <text evidence="1">The sequence shown here is derived from an EMBL/GenBank/DDBJ whole genome shotgun (WGS) entry which is preliminary data.</text>
</comment>
<evidence type="ECO:0000313" key="1">
    <source>
        <dbReference type="EMBL" id="TWI90978.1"/>
    </source>
</evidence>
<reference evidence="1 2" key="1">
    <citation type="journal article" date="2013" name="Stand. Genomic Sci.">
        <title>Genomic Encyclopedia of Type Strains, Phase I: The one thousand microbial genomes (KMG-I) project.</title>
        <authorList>
            <person name="Kyrpides N.C."/>
            <person name="Woyke T."/>
            <person name="Eisen J.A."/>
            <person name="Garrity G."/>
            <person name="Lilburn T.G."/>
            <person name="Beck B.J."/>
            <person name="Whitman W.B."/>
            <person name="Hugenholtz P."/>
            <person name="Klenk H.P."/>
        </authorList>
    </citation>
    <scope>NUCLEOTIDE SEQUENCE [LARGE SCALE GENOMIC DNA]</scope>
    <source>
        <strain evidence="1 2">DSM 13484</strain>
    </source>
</reference>
<sequence length="315" mass="35193">MGLTVMSAPFAFKSVFYYTMNYIRYCCLLACWFTAARCQTAADAQIPYPAPLPDSVALRFLPGIVSGDSLDFNAAFSPDGRSFYFCRSSGGRWQMLCSRYDGEQWTAPVAAPFNEAAYSQADPFFGPDGALYYISNRPRHASDTIPDYDIWRIRPQANGAWSAPENLAAVNSDSTEYYVSLSQNGNIYFASSRTGGYGSFDIYVSRLENGRYTTPENLGPAVNSPAMEHDPCISPDEQLLLFTAVDRADGHGSADIYYTRRTAGKWSAARNAGPRINTDTYEYCGYLTPDGQYFFFSSNLDVRWISTRYLPEPFQ</sequence>
<proteinExistence type="predicted"/>
<dbReference type="Gene3D" id="2.120.10.30">
    <property type="entry name" value="TolB, C-terminal domain"/>
    <property type="match status" value="1"/>
</dbReference>
<keyword evidence="2" id="KW-1185">Reference proteome</keyword>
<protein>
    <submittedName>
        <fullName evidence="1">WD40 repeat protein</fullName>
    </submittedName>
</protein>
<dbReference type="SUPFAM" id="SSF82171">
    <property type="entry name" value="DPP6 N-terminal domain-like"/>
    <property type="match status" value="1"/>
</dbReference>
<dbReference type="InterPro" id="IPR011659">
    <property type="entry name" value="WD40"/>
</dbReference>
<dbReference type="Pfam" id="PF07676">
    <property type="entry name" value="PD40"/>
    <property type="match status" value="5"/>
</dbReference>
<accession>A0A562TCG9</accession>
<dbReference type="InterPro" id="IPR011042">
    <property type="entry name" value="6-blade_b-propeller_TolB-like"/>
</dbReference>
<evidence type="ECO:0000313" key="2">
    <source>
        <dbReference type="Proteomes" id="UP000316778"/>
    </source>
</evidence>
<dbReference type="EMBL" id="VLLG01000002">
    <property type="protein sequence ID" value="TWI90978.1"/>
    <property type="molecule type" value="Genomic_DNA"/>
</dbReference>
<dbReference type="AlphaFoldDB" id="A0A562TCG9"/>
<gene>
    <name evidence="1" type="ORF">LX66_0339</name>
</gene>